<dbReference type="Pfam" id="PF00237">
    <property type="entry name" value="Ribosomal_L22"/>
    <property type="match status" value="1"/>
</dbReference>
<dbReference type="HAMAP" id="MF_01331_B">
    <property type="entry name" value="Ribosomal_uL22_B"/>
    <property type="match status" value="1"/>
</dbReference>
<dbReference type="PANTHER" id="PTHR13501">
    <property type="entry name" value="CHLOROPLAST 50S RIBOSOMAL PROTEIN L22-RELATED"/>
    <property type="match status" value="1"/>
</dbReference>
<keyword evidence="5 7" id="KW-0687">Ribonucleoprotein</keyword>
<keyword evidence="4 7" id="KW-0689">Ribosomal protein</keyword>
<evidence type="ECO:0000256" key="6">
    <source>
        <dbReference type="ARBA" id="ARBA00035207"/>
    </source>
</evidence>
<evidence type="ECO:0000256" key="4">
    <source>
        <dbReference type="ARBA" id="ARBA00022980"/>
    </source>
</evidence>
<reference evidence="11 12" key="1">
    <citation type="journal article" date="2016" name="Nat. Commun.">
        <title>Thousands of microbial genomes shed light on interconnected biogeochemical processes in an aquifer system.</title>
        <authorList>
            <person name="Anantharaman K."/>
            <person name="Brown C.T."/>
            <person name="Hug L.A."/>
            <person name="Sharon I."/>
            <person name="Castelle C.J."/>
            <person name="Probst A.J."/>
            <person name="Thomas B.C."/>
            <person name="Singh A."/>
            <person name="Wilkins M.J."/>
            <person name="Karaoz U."/>
            <person name="Brodie E.L."/>
            <person name="Williams K.H."/>
            <person name="Hubbard S.S."/>
            <person name="Banfield J.F."/>
        </authorList>
    </citation>
    <scope>NUCLEOTIDE SEQUENCE [LARGE SCALE GENOMIC DNA]</scope>
</reference>
<dbReference type="GO" id="GO:0022625">
    <property type="term" value="C:cytosolic large ribosomal subunit"/>
    <property type="evidence" value="ECO:0007669"/>
    <property type="project" value="TreeGrafter"/>
</dbReference>
<comment type="similarity">
    <text evidence="1 7 8">Belongs to the universal ribosomal protein uL22 family.</text>
</comment>
<dbReference type="InterPro" id="IPR005727">
    <property type="entry name" value="Ribosomal_uL22_bac/chlpt-type"/>
</dbReference>
<evidence type="ECO:0000256" key="2">
    <source>
        <dbReference type="ARBA" id="ARBA00022730"/>
    </source>
</evidence>
<evidence type="ECO:0000256" key="8">
    <source>
        <dbReference type="RuleBase" id="RU004005"/>
    </source>
</evidence>
<evidence type="ECO:0000313" key="11">
    <source>
        <dbReference type="EMBL" id="OHA08979.1"/>
    </source>
</evidence>
<dbReference type="PANTHER" id="PTHR13501:SF8">
    <property type="entry name" value="LARGE RIBOSOMAL SUBUNIT PROTEIN UL22M"/>
    <property type="match status" value="1"/>
</dbReference>
<dbReference type="Gene3D" id="3.90.470.10">
    <property type="entry name" value="Ribosomal protein L22/L17"/>
    <property type="match status" value="1"/>
</dbReference>
<evidence type="ECO:0000256" key="3">
    <source>
        <dbReference type="ARBA" id="ARBA00022884"/>
    </source>
</evidence>
<dbReference type="InterPro" id="IPR001063">
    <property type="entry name" value="Ribosomal_uL22"/>
</dbReference>
<comment type="function">
    <text evidence="7">The globular domain of the protein is located near the polypeptide exit tunnel on the outside of the subunit, while an extended beta-hairpin is found that lines the wall of the exit tunnel in the center of the 70S ribosome.</text>
</comment>
<dbReference type="GO" id="GO:0003735">
    <property type="term" value="F:structural constituent of ribosome"/>
    <property type="evidence" value="ECO:0007669"/>
    <property type="project" value="InterPro"/>
</dbReference>
<comment type="function">
    <text evidence="7 10">This protein binds specifically to 23S rRNA; its binding is stimulated by other ribosomal proteins, e.g., L4, L17, and L20. It is important during the early stages of 50S assembly. It makes multiple contacts with different domains of the 23S rRNA in the assembled 50S subunit and ribosome.</text>
</comment>
<sequence length="174" mass="19282">MKISAELNYLRMAPRKVRLAADAIRGKRVPEAEVALRFLARRSAVPLRKLLASAVASAKHDYQMASSDALIISEIRVDGGPILKRRRAGARGTSFPIAKRTSHIRLVLEASGVAPKRARRRAAPVAVRAASGRVEAAPDESAKAAPARRAFRERMRMAAKPREFVRRIFRRKVI</sequence>
<evidence type="ECO:0000256" key="10">
    <source>
        <dbReference type="RuleBase" id="RU004008"/>
    </source>
</evidence>
<proteinExistence type="inferred from homology"/>
<dbReference type="EMBL" id="MHQS01000008">
    <property type="protein sequence ID" value="OHA08979.1"/>
    <property type="molecule type" value="Genomic_DNA"/>
</dbReference>
<keyword evidence="3 7" id="KW-0694">RNA-binding</keyword>
<dbReference type="GO" id="GO:0019843">
    <property type="term" value="F:rRNA binding"/>
    <property type="evidence" value="ECO:0007669"/>
    <property type="project" value="UniProtKB-UniRule"/>
</dbReference>
<evidence type="ECO:0000256" key="9">
    <source>
        <dbReference type="RuleBase" id="RU004006"/>
    </source>
</evidence>
<name>A0A1G2LDU3_9BACT</name>
<dbReference type="STRING" id="1802280.A3B37_03050"/>
<evidence type="ECO:0000256" key="7">
    <source>
        <dbReference type="HAMAP-Rule" id="MF_01331"/>
    </source>
</evidence>
<comment type="caution">
    <text evidence="11">The sequence shown here is derived from an EMBL/GenBank/DDBJ whole genome shotgun (WGS) entry which is preliminary data.</text>
</comment>
<keyword evidence="2 7" id="KW-0699">rRNA-binding</keyword>
<dbReference type="AlphaFoldDB" id="A0A1G2LDU3"/>
<comment type="subunit">
    <text evidence="7 9">Part of the 50S ribosomal subunit.</text>
</comment>
<organism evidence="11 12">
    <name type="scientific">Candidatus Sungbacteria bacterium RIFCSPLOWO2_01_FULL_59_16</name>
    <dbReference type="NCBI Taxonomy" id="1802280"/>
    <lineage>
        <taxon>Bacteria</taxon>
        <taxon>Candidatus Sungiibacteriota</taxon>
    </lineage>
</organism>
<dbReference type="GO" id="GO:0006412">
    <property type="term" value="P:translation"/>
    <property type="evidence" value="ECO:0007669"/>
    <property type="project" value="UniProtKB-UniRule"/>
</dbReference>
<dbReference type="CDD" id="cd00336">
    <property type="entry name" value="Ribosomal_L22"/>
    <property type="match status" value="1"/>
</dbReference>
<protein>
    <recommendedName>
        <fullName evidence="6 7">Large ribosomal subunit protein uL22</fullName>
    </recommendedName>
</protein>
<gene>
    <name evidence="7" type="primary">rplV</name>
    <name evidence="11" type="ORF">A3B37_03050</name>
</gene>
<dbReference type="InterPro" id="IPR047867">
    <property type="entry name" value="Ribosomal_uL22_bac/org-type"/>
</dbReference>
<dbReference type="SUPFAM" id="SSF54843">
    <property type="entry name" value="Ribosomal protein L22"/>
    <property type="match status" value="1"/>
</dbReference>
<accession>A0A1G2LDU3</accession>
<evidence type="ECO:0000313" key="12">
    <source>
        <dbReference type="Proteomes" id="UP000176705"/>
    </source>
</evidence>
<dbReference type="Proteomes" id="UP000176705">
    <property type="component" value="Unassembled WGS sequence"/>
</dbReference>
<evidence type="ECO:0000256" key="5">
    <source>
        <dbReference type="ARBA" id="ARBA00023274"/>
    </source>
</evidence>
<evidence type="ECO:0000256" key="1">
    <source>
        <dbReference type="ARBA" id="ARBA00009451"/>
    </source>
</evidence>
<dbReference type="InterPro" id="IPR036394">
    <property type="entry name" value="Ribosomal_uL22_sf"/>
</dbReference>
<dbReference type="NCBIfam" id="TIGR01044">
    <property type="entry name" value="rplV_bact"/>
    <property type="match status" value="1"/>
</dbReference>